<keyword evidence="2" id="KW-0732">Signal</keyword>
<feature type="chain" id="PRO_5028827276" evidence="2">
    <location>
        <begin position="28"/>
        <end position="126"/>
    </location>
</feature>
<organism evidence="3">
    <name type="scientific">Salmonella enterica</name>
    <name type="common">Salmonella choleraesuis</name>
    <dbReference type="NCBI Taxonomy" id="28901"/>
    <lineage>
        <taxon>Bacteria</taxon>
        <taxon>Pseudomonadati</taxon>
        <taxon>Pseudomonadota</taxon>
        <taxon>Gammaproteobacteria</taxon>
        <taxon>Enterobacterales</taxon>
        <taxon>Enterobacteriaceae</taxon>
        <taxon>Salmonella</taxon>
    </lineage>
</organism>
<evidence type="ECO:0000313" key="3">
    <source>
        <dbReference type="EMBL" id="QNQ76256.1"/>
    </source>
</evidence>
<evidence type="ECO:0000256" key="2">
    <source>
        <dbReference type="SAM" id="SignalP"/>
    </source>
</evidence>
<name>A0A7H0RWQ3_SALER</name>
<protein>
    <submittedName>
        <fullName evidence="3">Conjugal transfer protein TraF</fullName>
    </submittedName>
</protein>
<dbReference type="Gene3D" id="2.40.160.60">
    <property type="entry name" value="Outer membrane protein transport protein (OMPP1/FadL/TodX)"/>
    <property type="match status" value="1"/>
</dbReference>
<dbReference type="InterPro" id="IPR032811">
    <property type="entry name" value="Put_conjugal_transfer"/>
</dbReference>
<dbReference type="Pfam" id="PF13729">
    <property type="entry name" value="TraF_2"/>
    <property type="match status" value="1"/>
</dbReference>
<reference evidence="3" key="1">
    <citation type="submission" date="2020-09" db="EMBL/GenBank/DDBJ databases">
        <title>Complete genome sequence of Salmonella enterica strain K_SA184, multidrug resistance bacterium isolated from lamb (Ovis aries).</title>
        <authorList>
            <person name="Kim H.B."/>
        </authorList>
    </citation>
    <scope>NUCLEOTIDE SEQUENCE</scope>
    <source>
        <strain evidence="3">K_SA184</strain>
    </source>
</reference>
<proteinExistence type="predicted"/>
<gene>
    <name evidence="3" type="primary">traF</name>
    <name evidence="3" type="ORF">H9I51_19840</name>
</gene>
<dbReference type="AlphaFoldDB" id="A0A7H0RWQ3"/>
<sequence length="126" mass="12891">MMKASVSMITRCISVALLVSAVPSVYAATGWMEARGDAMGGTGVASAHYGTAALSNPALLTHFGPTDDFSLVLPSVGAQVSDPDNTVDKADDVKDLWDRFDAAADSQSGVSESAAALKEGANKSLI</sequence>
<accession>A0A7H0RWQ3</accession>
<dbReference type="EMBL" id="CP061159">
    <property type="protein sequence ID" value="QNQ76256.1"/>
    <property type="molecule type" value="Genomic_DNA"/>
</dbReference>
<feature type="signal peptide" evidence="2">
    <location>
        <begin position="1"/>
        <end position="27"/>
    </location>
</feature>
<evidence type="ECO:0000256" key="1">
    <source>
        <dbReference type="SAM" id="MobiDB-lite"/>
    </source>
</evidence>
<feature type="region of interest" description="Disordered" evidence="1">
    <location>
        <begin position="106"/>
        <end position="126"/>
    </location>
</feature>